<gene>
    <name evidence="5" type="ORF">DB88DRAFT_489051</name>
</gene>
<evidence type="ECO:0000313" key="6">
    <source>
        <dbReference type="Proteomes" id="UP001182556"/>
    </source>
</evidence>
<dbReference type="PANTHER" id="PTHR10871">
    <property type="entry name" value="30S RIBOSOMAL PROTEIN S13/40S RIBOSOMAL PROTEIN S18"/>
    <property type="match status" value="1"/>
</dbReference>
<dbReference type="GO" id="GO:0006412">
    <property type="term" value="P:translation"/>
    <property type="evidence" value="ECO:0007669"/>
    <property type="project" value="InterPro"/>
</dbReference>
<dbReference type="Pfam" id="PF00416">
    <property type="entry name" value="Ribosomal_S13"/>
    <property type="match status" value="1"/>
</dbReference>
<dbReference type="GO" id="GO:0005739">
    <property type="term" value="C:mitochondrion"/>
    <property type="evidence" value="ECO:0007669"/>
    <property type="project" value="TreeGrafter"/>
</dbReference>
<evidence type="ECO:0000256" key="4">
    <source>
        <dbReference type="SAM" id="MobiDB-lite"/>
    </source>
</evidence>
<dbReference type="GO" id="GO:0003735">
    <property type="term" value="F:structural constituent of ribosome"/>
    <property type="evidence" value="ECO:0007669"/>
    <property type="project" value="InterPro"/>
</dbReference>
<evidence type="ECO:0000256" key="1">
    <source>
        <dbReference type="ARBA" id="ARBA00008080"/>
    </source>
</evidence>
<dbReference type="InterPro" id="IPR001892">
    <property type="entry name" value="Ribosomal_uS13"/>
</dbReference>
<dbReference type="Gene3D" id="4.10.910.10">
    <property type="entry name" value="30s ribosomal protein s13, domain 2"/>
    <property type="match status" value="1"/>
</dbReference>
<dbReference type="Gene3D" id="1.10.8.50">
    <property type="match status" value="1"/>
</dbReference>
<accession>A0AAD9FQP3</accession>
<feature type="region of interest" description="Disordered" evidence="4">
    <location>
        <begin position="63"/>
        <end position="101"/>
    </location>
</feature>
<evidence type="ECO:0000313" key="5">
    <source>
        <dbReference type="EMBL" id="KAK1924087.1"/>
    </source>
</evidence>
<dbReference type="GO" id="GO:0015935">
    <property type="term" value="C:small ribosomal subunit"/>
    <property type="evidence" value="ECO:0007669"/>
    <property type="project" value="TreeGrafter"/>
</dbReference>
<dbReference type="PANTHER" id="PTHR10871:SF1">
    <property type="entry name" value="SMALL RIBOSOMAL SUBUNIT PROTEIN US13M"/>
    <property type="match status" value="1"/>
</dbReference>
<proteinExistence type="inferred from homology"/>
<reference evidence="5" key="1">
    <citation type="submission" date="2023-02" db="EMBL/GenBank/DDBJ databases">
        <title>Identification and recombinant expression of a fungal hydrolase from Papiliotrema laurentii that hydrolyzes apple cutin and clears colloidal polyester polyurethane.</title>
        <authorList>
            <consortium name="DOE Joint Genome Institute"/>
            <person name="Roman V.A."/>
            <person name="Bojanowski C."/>
            <person name="Crable B.R."/>
            <person name="Wagner D.N."/>
            <person name="Hung C.S."/>
            <person name="Nadeau L.J."/>
            <person name="Schratz L."/>
            <person name="Haridas S."/>
            <person name="Pangilinan J."/>
            <person name="Lipzen A."/>
            <person name="Na H."/>
            <person name="Yan M."/>
            <person name="Ng V."/>
            <person name="Grigoriev I.V."/>
            <person name="Spatafora J.W."/>
            <person name="Barlow D."/>
            <person name="Biffinger J."/>
            <person name="Kelley-Loughnane N."/>
            <person name="Varaljay V.A."/>
            <person name="Crookes-Goodson W.J."/>
        </authorList>
    </citation>
    <scope>NUCLEOTIDE SEQUENCE</scope>
    <source>
        <strain evidence="5">5307AH</strain>
    </source>
</reference>
<dbReference type="InterPro" id="IPR027437">
    <property type="entry name" value="Rbsml_uS13_C"/>
</dbReference>
<keyword evidence="3" id="KW-0687">Ribonucleoprotein</keyword>
<dbReference type="Proteomes" id="UP001182556">
    <property type="component" value="Unassembled WGS sequence"/>
</dbReference>
<dbReference type="PROSITE" id="PS50159">
    <property type="entry name" value="RIBOSOMAL_S13_2"/>
    <property type="match status" value="1"/>
</dbReference>
<organism evidence="5 6">
    <name type="scientific">Papiliotrema laurentii</name>
    <name type="common">Cryptococcus laurentii</name>
    <dbReference type="NCBI Taxonomy" id="5418"/>
    <lineage>
        <taxon>Eukaryota</taxon>
        <taxon>Fungi</taxon>
        <taxon>Dikarya</taxon>
        <taxon>Basidiomycota</taxon>
        <taxon>Agaricomycotina</taxon>
        <taxon>Tremellomycetes</taxon>
        <taxon>Tremellales</taxon>
        <taxon>Rhynchogastremaceae</taxon>
        <taxon>Papiliotrema</taxon>
    </lineage>
</organism>
<dbReference type="InterPro" id="IPR010979">
    <property type="entry name" value="Ribosomal_uS13-like_H2TH"/>
</dbReference>
<dbReference type="EMBL" id="JAODAN010000005">
    <property type="protein sequence ID" value="KAK1924087.1"/>
    <property type="molecule type" value="Genomic_DNA"/>
</dbReference>
<evidence type="ECO:0000256" key="2">
    <source>
        <dbReference type="ARBA" id="ARBA00022980"/>
    </source>
</evidence>
<sequence>MHLLGHHLADHKPVRIALKAFYGMGYQLSSRLLARLQIHHHCLVQELTEPQITALSSYLSSTATASRPAPTPLSTPPPPPKSILYTPPNKGKAPAKPDPLDSLKIETDLKKSMLADIAHLREIGTYRGKRIAAGYPARGQRTKTNALTAGRLNRVERRRYTTAVSGSSSSSGSIPSPASRPFASSNVLSALRSLPSPW</sequence>
<protein>
    <submittedName>
        <fullName evidence="5">30s ribosomal protein s13</fullName>
    </submittedName>
</protein>
<feature type="compositionally biased region" description="Low complexity" evidence="4">
    <location>
        <begin position="165"/>
        <end position="179"/>
    </location>
</feature>
<dbReference type="AlphaFoldDB" id="A0AAD9FQP3"/>
<feature type="region of interest" description="Disordered" evidence="4">
    <location>
        <begin position="160"/>
        <end position="198"/>
    </location>
</feature>
<keyword evidence="2 5" id="KW-0689">Ribosomal protein</keyword>
<keyword evidence="6" id="KW-1185">Reference proteome</keyword>
<comment type="caution">
    <text evidence="5">The sequence shown here is derived from an EMBL/GenBank/DDBJ whole genome shotgun (WGS) entry which is preliminary data.</text>
</comment>
<evidence type="ECO:0000256" key="3">
    <source>
        <dbReference type="ARBA" id="ARBA00023274"/>
    </source>
</evidence>
<feature type="compositionally biased region" description="Pro residues" evidence="4">
    <location>
        <begin position="69"/>
        <end position="81"/>
    </location>
</feature>
<dbReference type="GO" id="GO:0003723">
    <property type="term" value="F:RNA binding"/>
    <property type="evidence" value="ECO:0007669"/>
    <property type="project" value="InterPro"/>
</dbReference>
<name>A0AAD9FQP3_PAPLA</name>
<comment type="similarity">
    <text evidence="1">Belongs to the universal ribosomal protein uS13 family.</text>
</comment>
<dbReference type="SUPFAM" id="SSF46946">
    <property type="entry name" value="S13-like H2TH domain"/>
    <property type="match status" value="1"/>
</dbReference>